<reference evidence="3 4" key="1">
    <citation type="submission" date="2016-01" db="EMBL/GenBank/DDBJ databases">
        <title>The new phylogeny of the genus Mycobacterium.</title>
        <authorList>
            <person name="Tarcisio F."/>
            <person name="Conor M."/>
            <person name="Antonella G."/>
            <person name="Elisabetta G."/>
            <person name="Giulia F.S."/>
            <person name="Sara T."/>
            <person name="Anna F."/>
            <person name="Clotilde B."/>
            <person name="Roberto B."/>
            <person name="Veronica D.S."/>
            <person name="Fabio R."/>
            <person name="Monica P."/>
            <person name="Olivier J."/>
            <person name="Enrico T."/>
            <person name="Nicola S."/>
        </authorList>
    </citation>
    <scope>NUCLEOTIDE SEQUENCE [LARGE SCALE GENOMIC DNA]</scope>
    <source>
        <strain evidence="3 4">DSM 45176</strain>
    </source>
</reference>
<feature type="compositionally biased region" description="Gly residues" evidence="1">
    <location>
        <begin position="499"/>
        <end position="564"/>
    </location>
</feature>
<dbReference type="STRING" id="486698.AWC22_08650"/>
<evidence type="ECO:0000313" key="4">
    <source>
        <dbReference type="Proteomes" id="UP000193087"/>
    </source>
</evidence>
<feature type="compositionally biased region" description="Pro residues" evidence="1">
    <location>
        <begin position="348"/>
        <end position="365"/>
    </location>
</feature>
<feature type="region of interest" description="Disordered" evidence="1">
    <location>
        <begin position="441"/>
        <end position="564"/>
    </location>
</feature>
<dbReference type="Pfam" id="PF23717">
    <property type="entry name" value="DUF7159"/>
    <property type="match status" value="1"/>
</dbReference>
<feature type="domain" description="DUF7159" evidence="2">
    <location>
        <begin position="22"/>
        <end position="251"/>
    </location>
</feature>
<proteinExistence type="predicted"/>
<name>A0A1X2DHF6_9MYCO</name>
<protein>
    <recommendedName>
        <fullName evidence="2">DUF7159 domain-containing protein</fullName>
    </recommendedName>
</protein>
<feature type="region of interest" description="Disordered" evidence="1">
    <location>
        <begin position="329"/>
        <end position="374"/>
    </location>
</feature>
<gene>
    <name evidence="3" type="ORF">AWC22_08650</name>
</gene>
<dbReference type="OrthoDB" id="4764597at2"/>
<accession>A0A1X2DHF6</accession>
<dbReference type="EMBL" id="LQPQ01000006">
    <property type="protein sequence ID" value="ORW87470.1"/>
    <property type="molecule type" value="Genomic_DNA"/>
</dbReference>
<feature type="compositionally biased region" description="Low complexity" evidence="1">
    <location>
        <begin position="335"/>
        <end position="347"/>
    </location>
</feature>
<evidence type="ECO:0000256" key="1">
    <source>
        <dbReference type="SAM" id="MobiDB-lite"/>
    </source>
</evidence>
<dbReference type="Proteomes" id="UP000193087">
    <property type="component" value="Unassembled WGS sequence"/>
</dbReference>
<organism evidence="3 4">
    <name type="scientific">Mycobacterium riyadhense</name>
    <dbReference type="NCBI Taxonomy" id="486698"/>
    <lineage>
        <taxon>Bacteria</taxon>
        <taxon>Bacillati</taxon>
        <taxon>Actinomycetota</taxon>
        <taxon>Actinomycetes</taxon>
        <taxon>Mycobacteriales</taxon>
        <taxon>Mycobacteriaceae</taxon>
        <taxon>Mycobacterium</taxon>
    </lineage>
</organism>
<dbReference type="InterPro" id="IPR055583">
    <property type="entry name" value="DUF7159"/>
</dbReference>
<comment type="caution">
    <text evidence="3">The sequence shown here is derived from an EMBL/GenBank/DDBJ whole genome shotgun (WGS) entry which is preliminary data.</text>
</comment>
<feature type="compositionally biased region" description="Pro residues" evidence="1">
    <location>
        <begin position="461"/>
        <end position="472"/>
    </location>
</feature>
<dbReference type="AlphaFoldDB" id="A0A1X2DHF6"/>
<sequence>MKPGFPSAQTVAVRKTLGGVLDVVLGVSMAPSSVRMALIEGEHGDGAIIEEDSFQVGRGRAAAGASDQVIAAILGTREGAADAGLRVSSIGVTWTDQLQATVLRDALAAYKIENVMLVSAFLAAAALGQAVGGAVGYEHTAVLYIEPDSATLAVVDTADGSVSDLHRMLLADDDDAALAELVEMVSSAESMDAHPDGVYVVGSGVDVPLIKPVLDRATALTVSVPEEHEMALARGAALAAGSAPLFVSSTAALAYAQDAEYLRAADTPNEDNRAYGAVPDDADAEAAGSRPGLLIGSAVAVVAIAAVVALEIALALGIRPTVGLAPAPSENHFVAPTQQAPAPTQEAAPPPKIDAPALSGPPPAVSPHVPAPAAAAPVAPAPAARAPAAPVPAARAPAAPVPIPAPAPAAPVPVPEVPRPVIVPPLLPILAPPVQLPIPDTLLRPPVPQPPVRVPQQQPRLPQPRPKLPALPPRVTLPAPKAPVQQAPPGRGPWPKPGRGPGAGSPGGRGGGHGGPFGGGHGGLFGGGGHGGPFGGGGHGGPFGGGRGGPFGGGFGGGGGHGHR</sequence>
<evidence type="ECO:0000259" key="2">
    <source>
        <dbReference type="Pfam" id="PF23717"/>
    </source>
</evidence>
<keyword evidence="4" id="KW-1185">Reference proteome</keyword>
<evidence type="ECO:0000313" key="3">
    <source>
        <dbReference type="EMBL" id="ORW87470.1"/>
    </source>
</evidence>
<feature type="compositionally biased region" description="Low complexity" evidence="1">
    <location>
        <begin position="478"/>
        <end position="489"/>
    </location>
</feature>